<gene>
    <name evidence="1" type="ORF">WJX73_005199</name>
</gene>
<proteinExistence type="predicted"/>
<reference evidence="1 2" key="1">
    <citation type="journal article" date="2024" name="Nat. Commun.">
        <title>Phylogenomics reveals the evolutionary origins of lichenization in chlorophyte algae.</title>
        <authorList>
            <person name="Puginier C."/>
            <person name="Libourel C."/>
            <person name="Otte J."/>
            <person name="Skaloud P."/>
            <person name="Haon M."/>
            <person name="Grisel S."/>
            <person name="Petersen M."/>
            <person name="Berrin J.G."/>
            <person name="Delaux P.M."/>
            <person name="Dal Grande F."/>
            <person name="Keller J."/>
        </authorList>
    </citation>
    <scope>NUCLEOTIDE SEQUENCE [LARGE SCALE GENOMIC DNA]</scope>
    <source>
        <strain evidence="1 2">SAG 2036</strain>
    </source>
</reference>
<dbReference type="Gene3D" id="3.30.559.30">
    <property type="entry name" value="Nonribosomal peptide synthetase, condensation domain"/>
    <property type="match status" value="1"/>
</dbReference>
<dbReference type="Gene3D" id="3.30.559.10">
    <property type="entry name" value="Chloramphenicol acetyltransferase-like domain"/>
    <property type="match status" value="1"/>
</dbReference>
<dbReference type="SUPFAM" id="SSF52777">
    <property type="entry name" value="CoA-dependent acyltransferases"/>
    <property type="match status" value="1"/>
</dbReference>
<dbReference type="InterPro" id="IPR052058">
    <property type="entry name" value="Alcohol_O-acetyltransferase"/>
</dbReference>
<protein>
    <recommendedName>
        <fullName evidence="3">Condensation domain-containing protein</fullName>
    </recommendedName>
</protein>
<dbReference type="PANTHER" id="PTHR28037">
    <property type="entry name" value="ALCOHOL O-ACETYLTRANSFERASE 1-RELATED"/>
    <property type="match status" value="1"/>
</dbReference>
<comment type="caution">
    <text evidence="1">The sequence shown here is derived from an EMBL/GenBank/DDBJ whole genome shotgun (WGS) entry which is preliminary data.</text>
</comment>
<dbReference type="EMBL" id="JALJOQ010000157">
    <property type="protein sequence ID" value="KAK9792951.1"/>
    <property type="molecule type" value="Genomic_DNA"/>
</dbReference>
<accession>A0AAW1NNK9</accession>
<dbReference type="AlphaFoldDB" id="A0AAW1NNK9"/>
<organism evidence="1 2">
    <name type="scientific">Symbiochloris irregularis</name>
    <dbReference type="NCBI Taxonomy" id="706552"/>
    <lineage>
        <taxon>Eukaryota</taxon>
        <taxon>Viridiplantae</taxon>
        <taxon>Chlorophyta</taxon>
        <taxon>core chlorophytes</taxon>
        <taxon>Trebouxiophyceae</taxon>
        <taxon>Trebouxiales</taxon>
        <taxon>Trebouxiaceae</taxon>
        <taxon>Symbiochloris</taxon>
    </lineage>
</organism>
<keyword evidence="2" id="KW-1185">Reference proteome</keyword>
<name>A0AAW1NNK9_9CHLO</name>
<evidence type="ECO:0000313" key="1">
    <source>
        <dbReference type="EMBL" id="KAK9792951.1"/>
    </source>
</evidence>
<sequence length="398" mass="44025">MDQNPYLRCAIRPAEPPLPEQQLIFAELPHPVPQVSSEYSQWGPADVALKMVAFANTRRAQSKSVAWLHLISDGGKHLLLASLNQAGMDGVASYHIFDTFLQNLACCTAGQPIPQRPQHQFVDILSRIPQDKQRATALSVPAHFMPLLAPLPPDPNHGCYTDAYVKDFSDTFTKRLIDACKEHGTSVQGAISTANAIAIAKVQASQYPLPQVYLLQCPTSLRKQVEPQVAGEDNANGTSWLWWIQRIKPTDLVWDVARNAWESIKSESKFKNGLTFWVRLLGHRFAHEIFSPDALDKPFTPPFTVNASSVGKIPIAKQYGSITVTNVHAMLGTYDQVSPIEPGVTTQAHTFDDRLHVTFMFNMPAVGQQRGRLLAQTQIAVLEAMADSVDPPVSTFLQ</sequence>
<dbReference type="PANTHER" id="PTHR28037:SF1">
    <property type="entry name" value="ALCOHOL O-ACETYLTRANSFERASE 1-RELATED"/>
    <property type="match status" value="1"/>
</dbReference>
<evidence type="ECO:0008006" key="3">
    <source>
        <dbReference type="Google" id="ProtNLM"/>
    </source>
</evidence>
<dbReference type="Proteomes" id="UP001465755">
    <property type="component" value="Unassembled WGS sequence"/>
</dbReference>
<evidence type="ECO:0000313" key="2">
    <source>
        <dbReference type="Proteomes" id="UP001465755"/>
    </source>
</evidence>
<dbReference type="InterPro" id="IPR023213">
    <property type="entry name" value="CAT-like_dom_sf"/>
</dbReference>